<dbReference type="AlphaFoldDB" id="A0A369WJY0"/>
<sequence>MVPLVFGLPGKGRWQYPQQVLELEVVMVVRVGGMMVVFKTQPMGTTNSLLNMALARYLIEKSFEVVVLLNWMLRGAYS</sequence>
<gene>
    <name evidence="1" type="ORF">DV711_07000</name>
</gene>
<organism evidence="1 2">
    <name type="scientific">Motiliproteus coralliicola</name>
    <dbReference type="NCBI Taxonomy" id="2283196"/>
    <lineage>
        <taxon>Bacteria</taxon>
        <taxon>Pseudomonadati</taxon>
        <taxon>Pseudomonadota</taxon>
        <taxon>Gammaproteobacteria</taxon>
        <taxon>Oceanospirillales</taxon>
        <taxon>Oceanospirillaceae</taxon>
        <taxon>Motiliproteus</taxon>
    </lineage>
</organism>
<evidence type="ECO:0000313" key="2">
    <source>
        <dbReference type="Proteomes" id="UP000253769"/>
    </source>
</evidence>
<evidence type="ECO:0000313" key="1">
    <source>
        <dbReference type="EMBL" id="RDE22350.1"/>
    </source>
</evidence>
<dbReference type="EMBL" id="QQOH01000002">
    <property type="protein sequence ID" value="RDE22350.1"/>
    <property type="molecule type" value="Genomic_DNA"/>
</dbReference>
<protein>
    <submittedName>
        <fullName evidence="1">Uncharacterized protein</fullName>
    </submittedName>
</protein>
<reference evidence="1 2" key="1">
    <citation type="submission" date="2018-07" db="EMBL/GenBank/DDBJ databases">
        <title>Motiliproteus coralliicola sp. nov., a bacterium isolated from Coral.</title>
        <authorList>
            <person name="Wang G."/>
        </authorList>
    </citation>
    <scope>NUCLEOTIDE SEQUENCE [LARGE SCALE GENOMIC DNA]</scope>
    <source>
        <strain evidence="1 2">C34</strain>
    </source>
</reference>
<dbReference type="Proteomes" id="UP000253769">
    <property type="component" value="Unassembled WGS sequence"/>
</dbReference>
<proteinExistence type="predicted"/>
<comment type="caution">
    <text evidence="1">The sequence shown here is derived from an EMBL/GenBank/DDBJ whole genome shotgun (WGS) entry which is preliminary data.</text>
</comment>
<accession>A0A369WJY0</accession>
<name>A0A369WJY0_9GAMM</name>
<keyword evidence="2" id="KW-1185">Reference proteome</keyword>